<dbReference type="EMBL" id="BKCJ011880147">
    <property type="protein sequence ID" value="GFD60615.1"/>
    <property type="molecule type" value="Genomic_DNA"/>
</dbReference>
<dbReference type="AlphaFoldDB" id="A0A699XL43"/>
<evidence type="ECO:0000313" key="1">
    <source>
        <dbReference type="EMBL" id="GFD60615.1"/>
    </source>
</evidence>
<name>A0A699XL43_TANCI</name>
<feature type="non-terminal residue" evidence="1">
    <location>
        <position position="46"/>
    </location>
</feature>
<sequence>MGGACMELGTAVAAWKQWMEPQKALKEKMYLGSPAVTNGANGLRYL</sequence>
<gene>
    <name evidence="1" type="ORF">Tci_932584</name>
</gene>
<reference evidence="1" key="1">
    <citation type="journal article" date="2019" name="Sci. Rep.">
        <title>Draft genome of Tanacetum cinerariifolium, the natural source of mosquito coil.</title>
        <authorList>
            <person name="Yamashiro T."/>
            <person name="Shiraishi A."/>
            <person name="Satake H."/>
            <person name="Nakayama K."/>
        </authorList>
    </citation>
    <scope>NUCLEOTIDE SEQUENCE</scope>
</reference>
<accession>A0A699XL43</accession>
<comment type="caution">
    <text evidence="1">The sequence shown here is derived from an EMBL/GenBank/DDBJ whole genome shotgun (WGS) entry which is preliminary data.</text>
</comment>
<protein>
    <submittedName>
        <fullName evidence="1">Uncharacterized protein</fullName>
    </submittedName>
</protein>
<proteinExistence type="predicted"/>
<organism evidence="1">
    <name type="scientific">Tanacetum cinerariifolium</name>
    <name type="common">Dalmatian daisy</name>
    <name type="synonym">Chrysanthemum cinerariifolium</name>
    <dbReference type="NCBI Taxonomy" id="118510"/>
    <lineage>
        <taxon>Eukaryota</taxon>
        <taxon>Viridiplantae</taxon>
        <taxon>Streptophyta</taxon>
        <taxon>Embryophyta</taxon>
        <taxon>Tracheophyta</taxon>
        <taxon>Spermatophyta</taxon>
        <taxon>Magnoliopsida</taxon>
        <taxon>eudicotyledons</taxon>
        <taxon>Gunneridae</taxon>
        <taxon>Pentapetalae</taxon>
        <taxon>asterids</taxon>
        <taxon>campanulids</taxon>
        <taxon>Asterales</taxon>
        <taxon>Asteraceae</taxon>
        <taxon>Asteroideae</taxon>
        <taxon>Anthemideae</taxon>
        <taxon>Anthemidinae</taxon>
        <taxon>Tanacetum</taxon>
    </lineage>
</organism>